<keyword evidence="2" id="KW-1185">Reference proteome</keyword>
<sequence length="42" mass="4799">MLLRLADGAESFRDTLLIVTNSFSLSEREGYLLKKEKCANHQ</sequence>
<evidence type="ECO:0000313" key="2">
    <source>
        <dbReference type="Proteomes" id="UP001060919"/>
    </source>
</evidence>
<dbReference type="AlphaFoldDB" id="A0A915VJS4"/>
<organism evidence="1 2">
    <name type="scientific">Aureispira anguillae</name>
    <dbReference type="NCBI Taxonomy" id="2864201"/>
    <lineage>
        <taxon>Bacteria</taxon>
        <taxon>Pseudomonadati</taxon>
        <taxon>Bacteroidota</taxon>
        <taxon>Saprospiria</taxon>
        <taxon>Saprospirales</taxon>
        <taxon>Saprospiraceae</taxon>
        <taxon>Aureispira</taxon>
    </lineage>
</organism>
<dbReference type="KEGG" id="aup:AsAng_0000250"/>
<dbReference type="EMBL" id="AP026867">
    <property type="protein sequence ID" value="BDS09328.1"/>
    <property type="molecule type" value="Genomic_DNA"/>
</dbReference>
<name>A0A915VJS4_9BACT</name>
<evidence type="ECO:0000313" key="1">
    <source>
        <dbReference type="EMBL" id="BDS09328.1"/>
    </source>
</evidence>
<proteinExistence type="predicted"/>
<dbReference type="Proteomes" id="UP001060919">
    <property type="component" value="Chromosome"/>
</dbReference>
<gene>
    <name evidence="1" type="ORF">AsAng_0000250</name>
</gene>
<accession>A0A915VJS4</accession>
<reference evidence="1" key="1">
    <citation type="submission" date="2022-09" db="EMBL/GenBank/DDBJ databases">
        <title>Aureispira anguillicida sp. nov., isolated from Leptocephalus of Japanese eel Anguilla japonica.</title>
        <authorList>
            <person name="Yuasa K."/>
            <person name="Mekata T."/>
            <person name="Ikunari K."/>
        </authorList>
    </citation>
    <scope>NUCLEOTIDE SEQUENCE</scope>
    <source>
        <strain evidence="1">EL160426</strain>
    </source>
</reference>
<protein>
    <submittedName>
        <fullName evidence="1">Uncharacterized protein</fullName>
    </submittedName>
</protein>